<comment type="caution">
    <text evidence="1">The sequence shown here is derived from an EMBL/GenBank/DDBJ whole genome shotgun (WGS) entry which is preliminary data.</text>
</comment>
<evidence type="ECO:0000313" key="1">
    <source>
        <dbReference type="EMBL" id="MFC4077087.1"/>
    </source>
</evidence>
<organism evidence="1 2">
    <name type="scientific">Salinithrix halophila</name>
    <dbReference type="NCBI Taxonomy" id="1485204"/>
    <lineage>
        <taxon>Bacteria</taxon>
        <taxon>Bacillati</taxon>
        <taxon>Bacillota</taxon>
        <taxon>Bacilli</taxon>
        <taxon>Bacillales</taxon>
        <taxon>Thermoactinomycetaceae</taxon>
        <taxon>Salinithrix</taxon>
    </lineage>
</organism>
<reference evidence="2" key="1">
    <citation type="journal article" date="2019" name="Int. J. Syst. Evol. Microbiol.">
        <title>The Global Catalogue of Microorganisms (GCM) 10K type strain sequencing project: providing services to taxonomists for standard genome sequencing and annotation.</title>
        <authorList>
            <consortium name="The Broad Institute Genomics Platform"/>
            <consortium name="The Broad Institute Genome Sequencing Center for Infectious Disease"/>
            <person name="Wu L."/>
            <person name="Ma J."/>
        </authorList>
    </citation>
    <scope>NUCLEOTIDE SEQUENCE [LARGE SCALE GENOMIC DNA]</scope>
    <source>
        <strain evidence="2">IBRC-M 10813</strain>
    </source>
</reference>
<gene>
    <name evidence="1" type="ORF">ACFOUO_09695</name>
</gene>
<proteinExistence type="predicted"/>
<dbReference type="RefSeq" id="WP_380704602.1">
    <property type="nucleotide sequence ID" value="NZ_JBHSAP010000009.1"/>
</dbReference>
<keyword evidence="2" id="KW-1185">Reference proteome</keyword>
<dbReference type="Gene3D" id="3.30.470.20">
    <property type="entry name" value="ATP-grasp fold, B domain"/>
    <property type="match status" value="1"/>
</dbReference>
<dbReference type="SUPFAM" id="SSF56059">
    <property type="entry name" value="Glutathione synthetase ATP-binding domain-like"/>
    <property type="match status" value="1"/>
</dbReference>
<dbReference type="Proteomes" id="UP001595843">
    <property type="component" value="Unassembled WGS sequence"/>
</dbReference>
<dbReference type="Pfam" id="PF14398">
    <property type="entry name" value="ATPgrasp_YheCD"/>
    <property type="match status" value="1"/>
</dbReference>
<sequence>MQIRWARRKGTDTVRLHPRFIHQHNLTAPTTTVHFGAWNREMRIQPDPGLAMDHLGLPLSFKDRFTIPAHLPYEVRIHDREIHIGPVIGYIAFRNREGMTPQKLNRFIRRLSGYETIQGLIYLCSADSINTATRTIKGYYYDPSRPPGLSRWVKGVFPYPGSVYKRIRIPNATYVDLVKVIGEHRIFNHHFFHKLDLWKIMQRDPEAKKHLPHTEELNGRIQQLDRFLTHFGNSAYLKPAMGSQGWGVIHVKKIADKYRFLLRGQNKTSVLPKEQAIQLLNRLRNQKTYLIQQAVEMKHGDRRVDFRAYMQKNSQEQWICKGMIARFAKKGSVITNLANLEKLQYARKALSQIYQLNLEQAGVLERQVGKVCCEVCGALDRVYQGHYGDVAIDLVIDRNKNVWILEINKKYSWYSLHRMRDTKIMGEIMSGPFRYAKALAGFTPQTIRPLSKAP</sequence>
<protein>
    <submittedName>
        <fullName evidence="1">YheC/YheD family protein</fullName>
    </submittedName>
</protein>
<name>A0ABV8JDS4_9BACL</name>
<accession>A0ABV8JDS4</accession>
<dbReference type="EMBL" id="JBHSAP010000009">
    <property type="protein sequence ID" value="MFC4077087.1"/>
    <property type="molecule type" value="Genomic_DNA"/>
</dbReference>
<dbReference type="InterPro" id="IPR026838">
    <property type="entry name" value="YheC/D"/>
</dbReference>
<evidence type="ECO:0000313" key="2">
    <source>
        <dbReference type="Proteomes" id="UP001595843"/>
    </source>
</evidence>